<keyword evidence="1" id="KW-1133">Transmembrane helix</keyword>
<dbReference type="InterPro" id="IPR032477">
    <property type="entry name" value="Glyco_hydro_64"/>
</dbReference>
<evidence type="ECO:0000256" key="2">
    <source>
        <dbReference type="SAM" id="SignalP"/>
    </source>
</evidence>
<dbReference type="AlphaFoldDB" id="A0A1X7CYI6"/>
<dbReference type="Gene3D" id="2.60.110.10">
    <property type="entry name" value="Thaumatin"/>
    <property type="match status" value="1"/>
</dbReference>
<feature type="chain" id="PRO_5012372042" description="GH64 domain-containing protein" evidence="2">
    <location>
        <begin position="21"/>
        <end position="695"/>
    </location>
</feature>
<evidence type="ECO:0000313" key="5">
    <source>
        <dbReference type="Proteomes" id="UP000192906"/>
    </source>
</evidence>
<name>A0A1X7CYI6_9BACT</name>
<evidence type="ECO:0000313" key="4">
    <source>
        <dbReference type="EMBL" id="SMF05457.1"/>
    </source>
</evidence>
<sequence length="695" mass="73071">MKTLCLALMLCLLLPASILAADIPIVFKLNAKHDPEKVYATFYNCVGAGPSPSITGTYNGPTSSGQALSTTRSYKMSELTSPSSIATGVPAGVPAVLVSDFNSGRIYISYDSPMGTFGCTQPSTEPTSNDPSLGIRFQPMELDIESGTVSTVTTPILNTNLTYIDYAAIALSLTIQNATAVNNNPLKTSVTSEVLTKTLGKTTIVQDATVRPSASDALPSTNFTRVLSPTSADMCRKYNDWTNYLKTTLYQSTTVNSKPIKIKGLFGGVGGQPANAAPLTAADRTARNQTQSYDYEVTFAANGDATMTAQTGSGNGAVAGVGTNIGVGVGDNTANVNITITFAALNASTGIYGNNPAYTYGSTTTTGVENDFYGWVVGDLLAGLSWGLPGSTVKFNATSALNVQIGDLTSAEWFGGLKASGGAYSVPNSPVGKGYIYSKAQPGNPTNYHTYAAGLKGITGAYGFGLQDRGGATLITFNRIDHPNGYLEIGVDTENHSTVGPSPSQQPGVVVNVNEFSSKDLTANDLKTTYAVENFTTYSTICSFNASINVSGGYGVFMMNSNTLPSGSPTSLRLLKLYSNGTSAFFGNYAATGPIYSDGTWWLTDLAGTHILPSDQLVTGNTYYVHFVVQDNGKYDENSALGQITDPVALGASTSSSSGCVLNPDSDVRYELAGMFIAALIFMVFRRKVAKRKFK</sequence>
<protein>
    <recommendedName>
        <fullName evidence="3">GH64 domain-containing protein</fullName>
    </recommendedName>
</protein>
<feature type="signal peptide" evidence="2">
    <location>
        <begin position="1"/>
        <end position="20"/>
    </location>
</feature>
<evidence type="ECO:0000256" key="1">
    <source>
        <dbReference type="SAM" id="Phobius"/>
    </source>
</evidence>
<accession>A0A1X7CYI6</accession>
<dbReference type="RefSeq" id="WP_085100421.1">
    <property type="nucleotide sequence ID" value="NZ_FWZU01000002.1"/>
</dbReference>
<dbReference type="InterPro" id="IPR037176">
    <property type="entry name" value="Osmotin/thaumatin-like_sf"/>
</dbReference>
<reference evidence="5" key="1">
    <citation type="submission" date="2017-04" db="EMBL/GenBank/DDBJ databases">
        <authorList>
            <person name="Varghese N."/>
            <person name="Submissions S."/>
        </authorList>
    </citation>
    <scope>NUCLEOTIDE SEQUENCE [LARGE SCALE GENOMIC DNA]</scope>
    <source>
        <strain evidence="5">K3S</strain>
    </source>
</reference>
<feature type="domain" description="GH64" evidence="3">
    <location>
        <begin position="64"/>
        <end position="247"/>
    </location>
</feature>
<dbReference type="EMBL" id="FWZU01000002">
    <property type="protein sequence ID" value="SMF05457.1"/>
    <property type="molecule type" value="Genomic_DNA"/>
</dbReference>
<gene>
    <name evidence="4" type="ORF">SAMN06295933_1436</name>
</gene>
<dbReference type="Pfam" id="PF16483">
    <property type="entry name" value="Glyco_hydro_64"/>
    <property type="match status" value="1"/>
</dbReference>
<dbReference type="OrthoDB" id="5503248at2"/>
<organism evidence="4 5">
    <name type="scientific">Desulfovibrio gilichinskyi</name>
    <dbReference type="NCBI Taxonomy" id="1519643"/>
    <lineage>
        <taxon>Bacteria</taxon>
        <taxon>Pseudomonadati</taxon>
        <taxon>Thermodesulfobacteriota</taxon>
        <taxon>Desulfovibrionia</taxon>
        <taxon>Desulfovibrionales</taxon>
        <taxon>Desulfovibrionaceae</taxon>
        <taxon>Desulfovibrio</taxon>
    </lineage>
</organism>
<feature type="transmembrane region" description="Helical" evidence="1">
    <location>
        <begin position="668"/>
        <end position="685"/>
    </location>
</feature>
<keyword evidence="2" id="KW-0732">Signal</keyword>
<dbReference type="STRING" id="1519643.SAMN06295933_1436"/>
<evidence type="ECO:0000259" key="3">
    <source>
        <dbReference type="Pfam" id="PF16483"/>
    </source>
</evidence>
<keyword evidence="1" id="KW-0812">Transmembrane</keyword>
<keyword evidence="5" id="KW-1185">Reference proteome</keyword>
<dbReference type="Proteomes" id="UP000192906">
    <property type="component" value="Unassembled WGS sequence"/>
</dbReference>
<keyword evidence="1" id="KW-0472">Membrane</keyword>
<proteinExistence type="predicted"/>